<evidence type="ECO:0000256" key="1">
    <source>
        <dbReference type="ARBA" id="ARBA00000900"/>
    </source>
</evidence>
<sequence>MSNKKGESCKFSEYVYCIFDFDIDNMSYEEVISSHLKQHKYEVSATSDLQELKPCCICQDEYNNDDDLGELVMVTRKNLCPICKTTAMGEKEKV</sequence>
<keyword evidence="7" id="KW-0862">Zinc</keyword>
<keyword evidence="3" id="KW-0808">Transferase</keyword>
<dbReference type="EMBL" id="CP093348">
    <property type="protein sequence ID" value="WOH05522.1"/>
    <property type="molecule type" value="Genomic_DNA"/>
</dbReference>
<dbReference type="EC" id="2.3.2.27" evidence="2"/>
<comment type="catalytic activity">
    <reaction evidence="1">
        <text>S-ubiquitinyl-[E2 ubiquitin-conjugating enzyme]-L-cysteine + [acceptor protein]-L-lysine = [E2 ubiquitin-conjugating enzyme]-L-cysteine + N(6)-ubiquitinyl-[acceptor protein]-L-lysine.</text>
        <dbReference type="EC" id="2.3.2.27"/>
    </reaction>
</comment>
<protein>
    <recommendedName>
        <fullName evidence="2">RING-type E3 ubiquitin transferase</fullName>
        <ecNumber evidence="2">2.3.2.27</ecNumber>
    </recommendedName>
</protein>
<organism evidence="8 9">
    <name type="scientific">Daucus carota subsp. sativus</name>
    <name type="common">Carrot</name>
    <dbReference type="NCBI Taxonomy" id="79200"/>
    <lineage>
        <taxon>Eukaryota</taxon>
        <taxon>Viridiplantae</taxon>
        <taxon>Streptophyta</taxon>
        <taxon>Embryophyta</taxon>
        <taxon>Tracheophyta</taxon>
        <taxon>Spermatophyta</taxon>
        <taxon>Magnoliopsida</taxon>
        <taxon>eudicotyledons</taxon>
        <taxon>Gunneridae</taxon>
        <taxon>Pentapetalae</taxon>
        <taxon>asterids</taxon>
        <taxon>campanulids</taxon>
        <taxon>Apiales</taxon>
        <taxon>Apiaceae</taxon>
        <taxon>Apioideae</taxon>
        <taxon>Scandiceae</taxon>
        <taxon>Daucinae</taxon>
        <taxon>Daucus</taxon>
        <taxon>Daucus sect. Daucus</taxon>
    </lineage>
</organism>
<dbReference type="GO" id="GO:0061630">
    <property type="term" value="F:ubiquitin protein ligase activity"/>
    <property type="evidence" value="ECO:0007669"/>
    <property type="project" value="UniProtKB-EC"/>
</dbReference>
<proteinExistence type="predicted"/>
<name>A0AAF0XEF2_DAUCS</name>
<evidence type="ECO:0000313" key="8">
    <source>
        <dbReference type="EMBL" id="WOH05522.1"/>
    </source>
</evidence>
<accession>A0AAF0XEF2</accession>
<evidence type="ECO:0000256" key="7">
    <source>
        <dbReference type="ARBA" id="ARBA00022833"/>
    </source>
</evidence>
<evidence type="ECO:0000256" key="6">
    <source>
        <dbReference type="ARBA" id="ARBA00022786"/>
    </source>
</evidence>
<dbReference type="GO" id="GO:0008270">
    <property type="term" value="F:zinc ion binding"/>
    <property type="evidence" value="ECO:0007669"/>
    <property type="project" value="UniProtKB-KW"/>
</dbReference>
<gene>
    <name evidence="8" type="ORF">DCAR_0624939</name>
</gene>
<reference evidence="8" key="2">
    <citation type="submission" date="2022-03" db="EMBL/GenBank/DDBJ databases">
        <title>Draft title - Genomic analysis of global carrot germplasm unveils the trajectory of domestication and the origin of high carotenoid orange carrot.</title>
        <authorList>
            <person name="Iorizzo M."/>
            <person name="Ellison S."/>
            <person name="Senalik D."/>
            <person name="Macko-Podgorni A."/>
            <person name="Grzebelus D."/>
            <person name="Bostan H."/>
            <person name="Rolling W."/>
            <person name="Curaba J."/>
            <person name="Simon P."/>
        </authorList>
    </citation>
    <scope>NUCLEOTIDE SEQUENCE</scope>
    <source>
        <tissue evidence="8">Leaf</tissue>
    </source>
</reference>
<evidence type="ECO:0000256" key="2">
    <source>
        <dbReference type="ARBA" id="ARBA00012483"/>
    </source>
</evidence>
<reference evidence="8" key="1">
    <citation type="journal article" date="2016" name="Nat. Genet.">
        <title>A high-quality carrot genome assembly provides new insights into carotenoid accumulation and asterid genome evolution.</title>
        <authorList>
            <person name="Iorizzo M."/>
            <person name="Ellison S."/>
            <person name="Senalik D."/>
            <person name="Zeng P."/>
            <person name="Satapoomin P."/>
            <person name="Huang J."/>
            <person name="Bowman M."/>
            <person name="Iovene M."/>
            <person name="Sanseverino W."/>
            <person name="Cavagnaro P."/>
            <person name="Yildiz M."/>
            <person name="Macko-Podgorni A."/>
            <person name="Moranska E."/>
            <person name="Grzebelus E."/>
            <person name="Grzebelus D."/>
            <person name="Ashrafi H."/>
            <person name="Zheng Z."/>
            <person name="Cheng S."/>
            <person name="Spooner D."/>
            <person name="Van Deynze A."/>
            <person name="Simon P."/>
        </authorList>
    </citation>
    <scope>NUCLEOTIDE SEQUENCE</scope>
    <source>
        <tissue evidence="8">Leaf</tissue>
    </source>
</reference>
<evidence type="ECO:0000256" key="3">
    <source>
        <dbReference type="ARBA" id="ARBA00022679"/>
    </source>
</evidence>
<dbReference type="PANTHER" id="PTHR22937">
    <property type="entry name" value="E3 UBIQUITIN-PROTEIN LIGASE RNF165"/>
    <property type="match status" value="1"/>
</dbReference>
<dbReference type="InterPro" id="IPR045191">
    <property type="entry name" value="MBR1/2-like"/>
</dbReference>
<evidence type="ECO:0000313" key="9">
    <source>
        <dbReference type="Proteomes" id="UP000077755"/>
    </source>
</evidence>
<evidence type="ECO:0000256" key="5">
    <source>
        <dbReference type="ARBA" id="ARBA00022771"/>
    </source>
</evidence>
<keyword evidence="4" id="KW-0479">Metal-binding</keyword>
<dbReference type="Proteomes" id="UP000077755">
    <property type="component" value="Chromosome 6"/>
</dbReference>
<keyword evidence="6" id="KW-0833">Ubl conjugation pathway</keyword>
<evidence type="ECO:0000256" key="4">
    <source>
        <dbReference type="ARBA" id="ARBA00022723"/>
    </source>
</evidence>
<dbReference type="AlphaFoldDB" id="A0AAF0XEF2"/>
<dbReference type="PANTHER" id="PTHR22937:SF224">
    <property type="entry name" value="E3 UBIQUITIN-PROTEIN LIGASE MBR1-RELATED"/>
    <property type="match status" value="1"/>
</dbReference>
<keyword evidence="9" id="KW-1185">Reference proteome</keyword>
<keyword evidence="5" id="KW-0863">Zinc-finger</keyword>